<accession>A0ABV2CR58</accession>
<dbReference type="InterPro" id="IPR002641">
    <property type="entry name" value="PNPLA_dom"/>
</dbReference>
<evidence type="ECO:0000313" key="4">
    <source>
        <dbReference type="EMBL" id="MET1490410.1"/>
    </source>
</evidence>
<evidence type="ECO:0000256" key="2">
    <source>
        <dbReference type="SAM" id="MobiDB-lite"/>
    </source>
</evidence>
<evidence type="ECO:0000259" key="3">
    <source>
        <dbReference type="Pfam" id="PF01734"/>
    </source>
</evidence>
<comment type="caution">
    <text evidence="4">The sequence shown here is derived from an EMBL/GenBank/DDBJ whole genome shotgun (WGS) entry which is preliminary data.</text>
</comment>
<dbReference type="Gene3D" id="3.40.1090.10">
    <property type="entry name" value="Cytosolic phospholipase A2 catalytic domain"/>
    <property type="match status" value="1"/>
</dbReference>
<evidence type="ECO:0000313" key="5">
    <source>
        <dbReference type="Proteomes" id="UP001548590"/>
    </source>
</evidence>
<dbReference type="RefSeq" id="WP_345929050.1">
    <property type="nucleotide sequence ID" value="NZ_JBDIVF010000008.1"/>
</dbReference>
<gene>
    <name evidence="4" type="ORF">ABVT11_11295</name>
</gene>
<feature type="region of interest" description="Disordered" evidence="2">
    <location>
        <begin position="1"/>
        <end position="32"/>
    </location>
</feature>
<evidence type="ECO:0000256" key="1">
    <source>
        <dbReference type="ARBA" id="ARBA00023098"/>
    </source>
</evidence>
<dbReference type="Proteomes" id="UP001548590">
    <property type="component" value="Unassembled WGS sequence"/>
</dbReference>
<dbReference type="SUPFAM" id="SSF52151">
    <property type="entry name" value="FabD/lysophospholipase-like"/>
    <property type="match status" value="1"/>
</dbReference>
<keyword evidence="5" id="KW-1185">Reference proteome</keyword>
<proteinExistence type="predicted"/>
<feature type="domain" description="PNPLA" evidence="3">
    <location>
        <begin position="34"/>
        <end position="248"/>
    </location>
</feature>
<dbReference type="EMBL" id="JBEWLZ010000005">
    <property type="protein sequence ID" value="MET1490410.1"/>
    <property type="molecule type" value="Genomic_DNA"/>
</dbReference>
<keyword evidence="1" id="KW-0443">Lipid metabolism</keyword>
<dbReference type="Pfam" id="PF01734">
    <property type="entry name" value="Patatin"/>
    <property type="match status" value="1"/>
</dbReference>
<sequence>MAESSESRPAAPARRRKSPAGAPPSGARKPRSALIISGGAPNATLVAGALAAFHEHGLVFDVISTAGAGALLGLMYCAPKNGDPVKTLEGLCDMGVADPLYDRFPVNFKVFNKPGVMADAYRRALGLNPFIQKLMDWPAHDPFSQLVKDSTALMFASACPSDLNASSLGLCAHVPFAEEVIDFAGIATMTPEFFVNAFDLRQRKMRNFKKTELTLLHLQAALSFLFLYPPTEIPGDDGGLFIEGATFDCLNFQGLLDREPDLEEIVIFDILGADCLLRAPRDLYDAWVMSILTPLVEIARDDVKIFESEHLAKYPRLHRPHRVRLVESIPEERLPQVFDWSRSNLQYLYHAGYEAGARAARGELAHLAGR</sequence>
<protein>
    <submittedName>
        <fullName evidence="4">Patatin-like phospholipase family protein</fullName>
    </submittedName>
</protein>
<organism evidence="4 5">
    <name type="scientific">Uliginosibacterium paludis</name>
    <dbReference type="NCBI Taxonomy" id="1615952"/>
    <lineage>
        <taxon>Bacteria</taxon>
        <taxon>Pseudomonadati</taxon>
        <taxon>Pseudomonadota</taxon>
        <taxon>Betaproteobacteria</taxon>
        <taxon>Rhodocyclales</taxon>
        <taxon>Zoogloeaceae</taxon>
        <taxon>Uliginosibacterium</taxon>
    </lineage>
</organism>
<reference evidence="4 5" key="1">
    <citation type="submission" date="2024-07" db="EMBL/GenBank/DDBJ databases">
        <title>Uliginosibacterium paludis KCTC:42655.</title>
        <authorList>
            <person name="Kim M.K."/>
        </authorList>
    </citation>
    <scope>NUCLEOTIDE SEQUENCE [LARGE SCALE GENOMIC DNA]</scope>
    <source>
        <strain evidence="4 5">KCTC 42655</strain>
    </source>
</reference>
<name>A0ABV2CR58_9RHOO</name>
<dbReference type="InterPro" id="IPR016035">
    <property type="entry name" value="Acyl_Trfase/lysoPLipase"/>
</dbReference>